<dbReference type="Proteomes" id="UP001151699">
    <property type="component" value="Chromosome B"/>
</dbReference>
<keyword evidence="2" id="KW-0812">Transmembrane</keyword>
<name>A0A9Q0N1M9_9DIPT</name>
<evidence type="ECO:0000256" key="1">
    <source>
        <dbReference type="SAM" id="MobiDB-lite"/>
    </source>
</evidence>
<dbReference type="EMBL" id="WJQU01000002">
    <property type="protein sequence ID" value="KAJ6641945.1"/>
    <property type="molecule type" value="Genomic_DNA"/>
</dbReference>
<proteinExistence type="predicted"/>
<keyword evidence="4" id="KW-1185">Reference proteome</keyword>
<feature type="compositionally biased region" description="Polar residues" evidence="1">
    <location>
        <begin position="346"/>
        <end position="355"/>
    </location>
</feature>
<evidence type="ECO:0000256" key="2">
    <source>
        <dbReference type="SAM" id="Phobius"/>
    </source>
</evidence>
<feature type="transmembrane region" description="Helical" evidence="2">
    <location>
        <begin position="20"/>
        <end position="41"/>
    </location>
</feature>
<protein>
    <submittedName>
        <fullName evidence="3">Uncharacterized protein</fullName>
    </submittedName>
</protein>
<feature type="region of interest" description="Disordered" evidence="1">
    <location>
        <begin position="300"/>
        <end position="355"/>
    </location>
</feature>
<feature type="compositionally biased region" description="Polar residues" evidence="1">
    <location>
        <begin position="303"/>
        <end position="315"/>
    </location>
</feature>
<gene>
    <name evidence="3" type="ORF">Bhyg_06890</name>
</gene>
<organism evidence="3 4">
    <name type="scientific">Pseudolycoriella hygida</name>
    <dbReference type="NCBI Taxonomy" id="35572"/>
    <lineage>
        <taxon>Eukaryota</taxon>
        <taxon>Metazoa</taxon>
        <taxon>Ecdysozoa</taxon>
        <taxon>Arthropoda</taxon>
        <taxon>Hexapoda</taxon>
        <taxon>Insecta</taxon>
        <taxon>Pterygota</taxon>
        <taxon>Neoptera</taxon>
        <taxon>Endopterygota</taxon>
        <taxon>Diptera</taxon>
        <taxon>Nematocera</taxon>
        <taxon>Sciaroidea</taxon>
        <taxon>Sciaridae</taxon>
        <taxon>Pseudolycoriella</taxon>
    </lineage>
</organism>
<evidence type="ECO:0000313" key="4">
    <source>
        <dbReference type="Proteomes" id="UP001151699"/>
    </source>
</evidence>
<accession>A0A9Q0N1M9</accession>
<comment type="caution">
    <text evidence="3">The sequence shown here is derived from an EMBL/GenBank/DDBJ whole genome shotgun (WGS) entry which is preliminary data.</text>
</comment>
<feature type="region of interest" description="Disordered" evidence="1">
    <location>
        <begin position="266"/>
        <end position="285"/>
    </location>
</feature>
<evidence type="ECO:0000313" key="3">
    <source>
        <dbReference type="EMBL" id="KAJ6641945.1"/>
    </source>
</evidence>
<reference evidence="3" key="1">
    <citation type="submission" date="2022-07" db="EMBL/GenBank/DDBJ databases">
        <authorList>
            <person name="Trinca V."/>
            <person name="Uliana J.V.C."/>
            <person name="Torres T.T."/>
            <person name="Ward R.J."/>
            <person name="Monesi N."/>
        </authorList>
    </citation>
    <scope>NUCLEOTIDE SEQUENCE</scope>
    <source>
        <strain evidence="3">HSMRA1968</strain>
        <tissue evidence="3">Whole embryos</tissue>
    </source>
</reference>
<keyword evidence="2" id="KW-0472">Membrane</keyword>
<dbReference type="OrthoDB" id="6376425at2759"/>
<keyword evidence="2" id="KW-1133">Transmembrane helix</keyword>
<sequence>MKIGRFLFFQASGAWILKRFVQIFQCAHISLFIVAFILTSFNIRCINGQGSSLGRSTEFRHVEGGEILAPRSPQLNPHEPSCEELRAMWRYSKRQSRAAEITNEIPTYRDPFAYNVWDPYYPTTRSGGGVRINSRYRDATRPVFGRILHKEPLLRLRDMPDRSRQFGDITRLYGAESRQASSQYDQPRRRVQFRFSGAPVNQNALTPQKGSFQRLKELVWTERARELAQQRKAEEMAARAAVLKEIANGNGYGPLRNNGAEPIMREGYDTDVLPPSSSSISSSKAVIDERMVENAKSSYPHYNENSWLSSPSNVMRPSYTRERNRSKLRHGFPDSYYSGSRRDKTPSSYASSEDE</sequence>
<dbReference type="AlphaFoldDB" id="A0A9Q0N1M9"/>